<reference evidence="3" key="1">
    <citation type="submission" date="2019-10" db="EMBL/GenBank/DDBJ databases">
        <title>Complete Genome Sequence of Bradyrhizobium betae type strain PL7HG1T.</title>
        <authorList>
            <person name="Bromfield E.S.P."/>
            <person name="Cloutier S."/>
        </authorList>
    </citation>
    <scope>NUCLEOTIDE SEQUENCE [LARGE SCALE GENOMIC DNA]</scope>
    <source>
        <strain evidence="3">PL7HG1</strain>
    </source>
</reference>
<dbReference type="OrthoDB" id="7933680at2"/>
<keyword evidence="1" id="KW-0732">Signal</keyword>
<dbReference type="KEGG" id="bbet:F8237_33165"/>
<evidence type="ECO:0000313" key="2">
    <source>
        <dbReference type="EMBL" id="QFI76827.1"/>
    </source>
</evidence>
<dbReference type="Proteomes" id="UP000325641">
    <property type="component" value="Chromosome"/>
</dbReference>
<organism evidence="2 3">
    <name type="scientific">Bradyrhizobium betae</name>
    <dbReference type="NCBI Taxonomy" id="244734"/>
    <lineage>
        <taxon>Bacteria</taxon>
        <taxon>Pseudomonadati</taxon>
        <taxon>Pseudomonadota</taxon>
        <taxon>Alphaproteobacteria</taxon>
        <taxon>Hyphomicrobiales</taxon>
        <taxon>Nitrobacteraceae</taxon>
        <taxon>Bradyrhizobium</taxon>
    </lineage>
</organism>
<feature type="chain" id="PRO_5024893656" description="Copper resistance protein CopC" evidence="1">
    <location>
        <begin position="20"/>
        <end position="124"/>
    </location>
</feature>
<protein>
    <recommendedName>
        <fullName evidence="4">Copper resistance protein CopC</fullName>
    </recommendedName>
</protein>
<evidence type="ECO:0000313" key="3">
    <source>
        <dbReference type="Proteomes" id="UP000325641"/>
    </source>
</evidence>
<feature type="signal peptide" evidence="1">
    <location>
        <begin position="1"/>
        <end position="19"/>
    </location>
</feature>
<dbReference type="AlphaFoldDB" id="A0A5P6PEQ6"/>
<gene>
    <name evidence="2" type="ORF">F8237_33165</name>
</gene>
<evidence type="ECO:0008006" key="4">
    <source>
        <dbReference type="Google" id="ProtNLM"/>
    </source>
</evidence>
<evidence type="ECO:0000256" key="1">
    <source>
        <dbReference type="SAM" id="SignalP"/>
    </source>
</evidence>
<sequence length="124" mass="12752">MKPAAFILAVLLSVVPAHAQHSHGSKGPNGGVLADAAGVHIEFLPSGNAVTFNVLNEDNKPVSTKGYTASALIVNGDDRETIVLSPSGENVLKGETKKPITASTAITLMIKTDTGKSGQAKYKG</sequence>
<dbReference type="EMBL" id="CP044543">
    <property type="protein sequence ID" value="QFI76827.1"/>
    <property type="molecule type" value="Genomic_DNA"/>
</dbReference>
<name>A0A5P6PEQ6_9BRAD</name>
<proteinExistence type="predicted"/>
<dbReference type="RefSeq" id="WP_028136452.1">
    <property type="nucleotide sequence ID" value="NZ_CP044543.1"/>
</dbReference>
<accession>A0A5P6PEQ6</accession>